<feature type="transmembrane region" description="Helical" evidence="1">
    <location>
        <begin position="92"/>
        <end position="117"/>
    </location>
</feature>
<feature type="transmembrane region" description="Helical" evidence="1">
    <location>
        <begin position="172"/>
        <end position="192"/>
    </location>
</feature>
<keyword evidence="1" id="KW-0472">Membrane</keyword>
<dbReference type="PANTHER" id="PTHR41307:SF1">
    <property type="entry name" value="MEMBRANE PROTEIN"/>
    <property type="match status" value="1"/>
</dbReference>
<dbReference type="InterPro" id="IPR009214">
    <property type="entry name" value="DUF1129"/>
</dbReference>
<evidence type="ECO:0000313" key="2">
    <source>
        <dbReference type="EMBL" id="WAA08858.1"/>
    </source>
</evidence>
<feature type="transmembrane region" description="Helical" evidence="1">
    <location>
        <begin position="129"/>
        <end position="152"/>
    </location>
</feature>
<dbReference type="EMBL" id="CP106878">
    <property type="protein sequence ID" value="WAA08858.1"/>
    <property type="molecule type" value="Genomic_DNA"/>
</dbReference>
<dbReference type="Proteomes" id="UP001164718">
    <property type="component" value="Chromosome"/>
</dbReference>
<organism evidence="2 3">
    <name type="scientific">Fervidibacillus albus</name>
    <dbReference type="NCBI Taxonomy" id="2980026"/>
    <lineage>
        <taxon>Bacteria</taxon>
        <taxon>Bacillati</taxon>
        <taxon>Bacillota</taxon>
        <taxon>Bacilli</taxon>
        <taxon>Bacillales</taxon>
        <taxon>Bacillaceae</taxon>
        <taxon>Fervidibacillus</taxon>
    </lineage>
</organism>
<name>A0A9E8LSN3_9BACI</name>
<reference evidence="2" key="1">
    <citation type="submission" date="2022-09" db="EMBL/GenBank/DDBJ databases">
        <title>Complete Genomes of Fervidibacillus albus and Fervidibacillus halotolerans isolated from tidal flat sediments.</title>
        <authorList>
            <person name="Kwon K.K."/>
            <person name="Yang S.-H."/>
            <person name="Park M.J."/>
            <person name="Oh H.-M."/>
        </authorList>
    </citation>
    <scope>NUCLEOTIDE SEQUENCE</scope>
    <source>
        <strain evidence="2">MEBiC13591</strain>
    </source>
</reference>
<dbReference type="Gene3D" id="1.10.1900.10">
    <property type="entry name" value="c-terminal domain of poly(a) binding protein"/>
    <property type="match status" value="1"/>
</dbReference>
<feature type="transmembrane region" description="Helical" evidence="1">
    <location>
        <begin position="198"/>
        <end position="220"/>
    </location>
</feature>
<evidence type="ECO:0000256" key="1">
    <source>
        <dbReference type="SAM" id="Phobius"/>
    </source>
</evidence>
<accession>A0A9E8LSN3</accession>
<dbReference type="SUPFAM" id="SSF158560">
    <property type="entry name" value="BH3980-like"/>
    <property type="match status" value="1"/>
</dbReference>
<keyword evidence="1" id="KW-0812">Transmembrane</keyword>
<dbReference type="RefSeq" id="WP_275416640.1">
    <property type="nucleotide sequence ID" value="NZ_CP106878.1"/>
</dbReference>
<dbReference type="KEGG" id="faf:OE104_09575"/>
<dbReference type="AlphaFoldDB" id="A0A9E8LSN3"/>
<sequence>MRDTKRLIELNHQKRKLLTEENERYYSDMLLYIRLQFRLSEHASEEILMDLLDHLLEGQKEGKTAREIFGDDPKAYADEIIRQLPNEKVRNIVPFISGLILNLIGWFFMIRGAIIGIAKPFKDVNESFYIIPTTIIVSVIAIEIGFMVWYIFHFIKSSLFTEKEEKKWKDNLKVGGMSVVTMGLVVLIAYFLPKFGPILTITWYVSLLAGGAIWLIGRFVEKRA</sequence>
<keyword evidence="1" id="KW-1133">Transmembrane helix</keyword>
<gene>
    <name evidence="2" type="ORF">OE104_09575</name>
</gene>
<dbReference type="PANTHER" id="PTHR41307">
    <property type="entry name" value="MEMBRANE PROTEIN-RELATED"/>
    <property type="match status" value="1"/>
</dbReference>
<evidence type="ECO:0000313" key="3">
    <source>
        <dbReference type="Proteomes" id="UP001164718"/>
    </source>
</evidence>
<protein>
    <submittedName>
        <fullName evidence="2">DUF1129 family protein</fullName>
    </submittedName>
</protein>
<proteinExistence type="predicted"/>
<keyword evidence="3" id="KW-1185">Reference proteome</keyword>
<dbReference type="Pfam" id="PF06570">
    <property type="entry name" value="DUF1129"/>
    <property type="match status" value="1"/>
</dbReference>